<dbReference type="Proteomes" id="UP000782554">
    <property type="component" value="Unassembled WGS sequence"/>
</dbReference>
<evidence type="ECO:0000313" key="3">
    <source>
        <dbReference type="Proteomes" id="UP000782554"/>
    </source>
</evidence>
<dbReference type="GO" id="GO:0016798">
    <property type="term" value="F:hydrolase activity, acting on glycosyl bonds"/>
    <property type="evidence" value="ECO:0007669"/>
    <property type="project" value="UniProtKB-KW"/>
</dbReference>
<comment type="caution">
    <text evidence="2">The sequence shown here is derived from an EMBL/GenBank/DDBJ whole genome shotgun (WGS) entry which is preliminary data.</text>
</comment>
<proteinExistence type="predicted"/>
<accession>A0ABS7JYW8</accession>
<dbReference type="EMBL" id="JAIGNU010000004">
    <property type="protein sequence ID" value="MBX7502791.1"/>
    <property type="molecule type" value="Genomic_DNA"/>
</dbReference>
<sequence>MKTTIAALALLALTACEAQPEGEPVARARIDGKAEDAAPSPEPSPSETLASQVESACRSIIFEDTPLTHCLAVPERNTIEMALGSNGKPYRSLKDFAAASDGETIAFAMNAGIFDSEGTPVGYFVENAERRQTLDTGTGSGNFYMKPNGVFYGSDGKWMVRETDWFLANVTDRPQFGTQSGPMLVVDGKIHPQITHDGPSRLVRNAVGVDDEGRAHFVISNAPISFGKLARFYRNELEVKNALFLDDTVSLLWNPSTGRLDTGAPIGPIVVVRKKASE</sequence>
<evidence type="ECO:0000259" key="1">
    <source>
        <dbReference type="Pfam" id="PF09992"/>
    </source>
</evidence>
<dbReference type="InterPro" id="IPR018711">
    <property type="entry name" value="NAGPA"/>
</dbReference>
<name>A0ABS7JYW8_9SPHN</name>
<keyword evidence="2" id="KW-0326">Glycosidase</keyword>
<dbReference type="Pfam" id="PF09992">
    <property type="entry name" value="NAGPA"/>
    <property type="match status" value="1"/>
</dbReference>
<dbReference type="PROSITE" id="PS51257">
    <property type="entry name" value="PROKAR_LIPOPROTEIN"/>
    <property type="match status" value="1"/>
</dbReference>
<keyword evidence="2" id="KW-0378">Hydrolase</keyword>
<feature type="domain" description="Phosphodiester glycosidase" evidence="1">
    <location>
        <begin position="105"/>
        <end position="246"/>
    </location>
</feature>
<protein>
    <submittedName>
        <fullName evidence="2">Phosphodiester glycosidase family protein</fullName>
    </submittedName>
</protein>
<reference evidence="2 3" key="1">
    <citation type="submission" date="2021-08" db="EMBL/GenBank/DDBJ databases">
        <title>Comparative Genomics Analysis of the Genus Qipengyuania Reveals Extensive Genetic Diversity and Metabolic Versatility, Including the Description of Fifteen Novel Species.</title>
        <authorList>
            <person name="Liu Y."/>
        </authorList>
    </citation>
    <scope>NUCLEOTIDE SEQUENCE [LARGE SCALE GENOMIC DNA]</scope>
    <source>
        <strain evidence="2 3">YG27</strain>
    </source>
</reference>
<evidence type="ECO:0000313" key="2">
    <source>
        <dbReference type="EMBL" id="MBX7502791.1"/>
    </source>
</evidence>
<organism evidence="2 3">
    <name type="scientific">Qipengyuania mesophila</name>
    <dbReference type="NCBI Taxonomy" id="2867246"/>
    <lineage>
        <taxon>Bacteria</taxon>
        <taxon>Pseudomonadati</taxon>
        <taxon>Pseudomonadota</taxon>
        <taxon>Alphaproteobacteria</taxon>
        <taxon>Sphingomonadales</taxon>
        <taxon>Erythrobacteraceae</taxon>
        <taxon>Qipengyuania</taxon>
    </lineage>
</organism>
<gene>
    <name evidence="2" type="ORF">K3181_15225</name>
</gene>
<keyword evidence="3" id="KW-1185">Reference proteome</keyword>
<dbReference type="RefSeq" id="WP_221603975.1">
    <property type="nucleotide sequence ID" value="NZ_JAIGNU010000004.1"/>
</dbReference>